<protein>
    <recommendedName>
        <fullName evidence="4">Piwi domain-containing protein</fullName>
    </recommendedName>
</protein>
<reference evidence="2 3" key="1">
    <citation type="submission" date="2024-01" db="EMBL/GenBank/DDBJ databases">
        <title>The genomes of 5 underutilized Papilionoideae crops provide insights into root nodulation and disease resistanc.</title>
        <authorList>
            <person name="Yuan L."/>
        </authorList>
    </citation>
    <scope>NUCLEOTIDE SEQUENCE [LARGE SCALE GENOMIC DNA]</scope>
    <source>
        <strain evidence="2">ZHUSHIDOU_FW_LH</strain>
        <tissue evidence="2">Leaf</tissue>
    </source>
</reference>
<evidence type="ECO:0000313" key="2">
    <source>
        <dbReference type="EMBL" id="KAK7287427.1"/>
    </source>
</evidence>
<dbReference type="EMBL" id="JAYWIO010000001">
    <property type="protein sequence ID" value="KAK7287427.1"/>
    <property type="molecule type" value="Genomic_DNA"/>
</dbReference>
<accession>A0AAN9IVW0</accession>
<proteinExistence type="predicted"/>
<evidence type="ECO:0000256" key="1">
    <source>
        <dbReference type="SAM" id="MobiDB-lite"/>
    </source>
</evidence>
<sequence length="113" mass="12396">MDAWDTPIRLCLTGSNRRRAVEKHAAQFADNVDNTKVEAGPSQAPEPVVEPESFWEVEGIDDADDENDDHYKNNMGGRNIVLLDAVSCRIPLVSDIPTIIFGADVTHPENGGH</sequence>
<evidence type="ECO:0000313" key="3">
    <source>
        <dbReference type="Proteomes" id="UP001372338"/>
    </source>
</evidence>
<comment type="caution">
    <text evidence="2">The sequence shown here is derived from an EMBL/GenBank/DDBJ whole genome shotgun (WGS) entry which is preliminary data.</text>
</comment>
<dbReference type="AlphaFoldDB" id="A0AAN9IVW0"/>
<dbReference type="Proteomes" id="UP001372338">
    <property type="component" value="Unassembled WGS sequence"/>
</dbReference>
<gene>
    <name evidence="2" type="ORF">RIF29_00703</name>
</gene>
<keyword evidence="3" id="KW-1185">Reference proteome</keyword>
<evidence type="ECO:0008006" key="4">
    <source>
        <dbReference type="Google" id="ProtNLM"/>
    </source>
</evidence>
<feature type="region of interest" description="Disordered" evidence="1">
    <location>
        <begin position="32"/>
        <end position="51"/>
    </location>
</feature>
<name>A0AAN9IVW0_CROPI</name>
<organism evidence="2 3">
    <name type="scientific">Crotalaria pallida</name>
    <name type="common">Smooth rattlebox</name>
    <name type="synonym">Crotalaria striata</name>
    <dbReference type="NCBI Taxonomy" id="3830"/>
    <lineage>
        <taxon>Eukaryota</taxon>
        <taxon>Viridiplantae</taxon>
        <taxon>Streptophyta</taxon>
        <taxon>Embryophyta</taxon>
        <taxon>Tracheophyta</taxon>
        <taxon>Spermatophyta</taxon>
        <taxon>Magnoliopsida</taxon>
        <taxon>eudicotyledons</taxon>
        <taxon>Gunneridae</taxon>
        <taxon>Pentapetalae</taxon>
        <taxon>rosids</taxon>
        <taxon>fabids</taxon>
        <taxon>Fabales</taxon>
        <taxon>Fabaceae</taxon>
        <taxon>Papilionoideae</taxon>
        <taxon>50 kb inversion clade</taxon>
        <taxon>genistoids sensu lato</taxon>
        <taxon>core genistoids</taxon>
        <taxon>Crotalarieae</taxon>
        <taxon>Crotalaria</taxon>
    </lineage>
</organism>